<gene>
    <name evidence="2" type="ORF">DQK91_15130</name>
</gene>
<evidence type="ECO:0000259" key="1">
    <source>
        <dbReference type="SMART" id="SM00065"/>
    </source>
</evidence>
<accession>A0A6P1ZF76</accession>
<feature type="domain" description="GAF" evidence="1">
    <location>
        <begin position="117"/>
        <end position="253"/>
    </location>
</feature>
<name>A0A6P1ZF76_9BACT</name>
<dbReference type="Proteomes" id="UP000434052">
    <property type="component" value="Unassembled WGS sequence"/>
</dbReference>
<proteinExistence type="predicted"/>
<evidence type="ECO:0000313" key="3">
    <source>
        <dbReference type="Proteomes" id="UP000434052"/>
    </source>
</evidence>
<dbReference type="InterPro" id="IPR003018">
    <property type="entry name" value="GAF"/>
</dbReference>
<comment type="caution">
    <text evidence="2">The sequence shown here is derived from an EMBL/GenBank/DDBJ whole genome shotgun (WGS) entry which is preliminary data.</text>
</comment>
<dbReference type="SUPFAM" id="SSF55781">
    <property type="entry name" value="GAF domain-like"/>
    <property type="match status" value="1"/>
</dbReference>
<evidence type="ECO:0000313" key="2">
    <source>
        <dbReference type="EMBL" id="TVM32602.1"/>
    </source>
</evidence>
<dbReference type="RefSeq" id="WP_144306219.1">
    <property type="nucleotide sequence ID" value="NZ_QMIF01000010.1"/>
</dbReference>
<dbReference type="AlphaFoldDB" id="A0A6P1ZF76"/>
<dbReference type="Gene3D" id="3.30.450.40">
    <property type="match status" value="1"/>
</dbReference>
<reference evidence="2 3" key="1">
    <citation type="submission" date="2018-06" db="EMBL/GenBank/DDBJ databases">
        <title>Complete genome of Desulfovibrio marinus P48SEP.</title>
        <authorList>
            <person name="Crispim J.S."/>
            <person name="Vidigal P.M.P."/>
            <person name="Silva L.C.F."/>
            <person name="Araujo L.C."/>
            <person name="Laguardia C.N."/>
            <person name="Dias R.S."/>
            <person name="Sousa M.P."/>
            <person name="Paula S.O."/>
            <person name="Silva C."/>
        </authorList>
    </citation>
    <scope>NUCLEOTIDE SEQUENCE [LARGE SCALE GENOMIC DNA]</scope>
    <source>
        <strain evidence="2 3">P48SEP</strain>
    </source>
</reference>
<dbReference type="InterPro" id="IPR029016">
    <property type="entry name" value="GAF-like_dom_sf"/>
</dbReference>
<dbReference type="EMBL" id="QMIF01000010">
    <property type="protein sequence ID" value="TVM32602.1"/>
    <property type="molecule type" value="Genomic_DNA"/>
</dbReference>
<sequence length="277" mass="29497">MSVILEKMLRRDELARLFRETAESMGQDAAVLDAENRPIFGAVAFLDEKNGSHPVKLDGEVIGTVVAGASSKPLADILAYAARREQERKSVSQDCLSRMNETTLFHDLTGRLCHASDAKELSRLVMEAARRLIGADHVAVYLRDNGAGYITFATNSDVSRKLQTGLAPIVDKVTSSAKAEIIDNLAVDPRFNENSAGALACAPLACHGIAHGALVLLSAHAREYASHDLAHLATIAGLAALSLDGVQARQRLCAMGPNLKQAAAVLQRLAADIPVGQ</sequence>
<dbReference type="SMART" id="SM00065">
    <property type="entry name" value="GAF"/>
    <property type="match status" value="1"/>
</dbReference>
<organism evidence="2 3">
    <name type="scientific">Oceanidesulfovibrio marinus</name>
    <dbReference type="NCBI Taxonomy" id="370038"/>
    <lineage>
        <taxon>Bacteria</taxon>
        <taxon>Pseudomonadati</taxon>
        <taxon>Thermodesulfobacteriota</taxon>
        <taxon>Desulfovibrionia</taxon>
        <taxon>Desulfovibrionales</taxon>
        <taxon>Desulfovibrionaceae</taxon>
        <taxon>Oceanidesulfovibrio</taxon>
    </lineage>
</organism>
<dbReference type="Pfam" id="PF01590">
    <property type="entry name" value="GAF"/>
    <property type="match status" value="1"/>
</dbReference>
<protein>
    <recommendedName>
        <fullName evidence="1">GAF domain-containing protein</fullName>
    </recommendedName>
</protein>